<reference evidence="9 10" key="2">
    <citation type="submission" date="2020-03" db="EMBL/GenBank/DDBJ databases">
        <authorList>
            <person name="Ichikawa N."/>
            <person name="Kimura A."/>
            <person name="Kitahashi Y."/>
            <person name="Uohara A."/>
        </authorList>
    </citation>
    <scope>NUCLEOTIDE SEQUENCE [LARGE SCALE GENOMIC DNA]</scope>
    <source>
        <strain evidence="9 10">NBRC 108638</strain>
    </source>
</reference>
<dbReference type="AlphaFoldDB" id="A0A6V8LMW8"/>
<protein>
    <recommendedName>
        <fullName evidence="1">non-specific serine/threonine protein kinase</fullName>
        <ecNumber evidence="1">2.7.11.1</ecNumber>
    </recommendedName>
</protein>
<dbReference type="GO" id="GO:0005524">
    <property type="term" value="F:ATP binding"/>
    <property type="evidence" value="ECO:0007669"/>
    <property type="project" value="UniProtKB-KW"/>
</dbReference>
<dbReference type="SUPFAM" id="SSF50370">
    <property type="entry name" value="Ricin B-like lectins"/>
    <property type="match status" value="1"/>
</dbReference>
<dbReference type="Proteomes" id="UP000482960">
    <property type="component" value="Unassembled WGS sequence"/>
</dbReference>
<sequence length="497" mass="51699">MGRVWLARDEMLRRDVAIKELVPPPGLTDAERRDMRERSMREARAIAQLNQSNVVRIFDVLHDGGEPWIVMELVVSRSLHAVVAEHGPMAPAQAARIGLAVLAALRAAHQAGLLHRDVKPANVLLANDGRVVLTDFGLATAPDDPGMTRTGVVIGSPSFLAPERATDGVIGPAADLWSLGATLYAVVEGRPPYVRSSGLATLAALATEPPAPPRRAGALGPALEGLLRKDPALRIGPEEAEHLLRQATLEPPRDVDTVPVEVPPAAAPRKRRGWVIAAVVAALALAGGLAGRPLISAALADKGDDVVPGGTATPEPTAAPGGSLDTRPAPSATAASPSVKPTRSAPSSARASAAPSRSVRPTKTSAPTQPLFTDRPIVNESSGKCIDVPGSSADTPAEIQMWDCHDVAGEKFTHAADGTLRVLGKCLEIRSTGNGSTLRIAGCTAGARQQFDLTGAGNLISRGAGRCVDVTNGDPGNGIWLMISDCTGTETQKWYVG</sequence>
<organism evidence="9 10">
    <name type="scientific">Phytohabitans rumicis</name>
    <dbReference type="NCBI Taxonomy" id="1076125"/>
    <lineage>
        <taxon>Bacteria</taxon>
        <taxon>Bacillati</taxon>
        <taxon>Actinomycetota</taxon>
        <taxon>Actinomycetes</taxon>
        <taxon>Micromonosporales</taxon>
        <taxon>Micromonosporaceae</taxon>
    </lineage>
</organism>
<evidence type="ECO:0000259" key="8">
    <source>
        <dbReference type="PROSITE" id="PS50011"/>
    </source>
</evidence>
<evidence type="ECO:0000256" key="1">
    <source>
        <dbReference type="ARBA" id="ARBA00012513"/>
    </source>
</evidence>
<keyword evidence="5" id="KW-0418">Kinase</keyword>
<evidence type="ECO:0000256" key="7">
    <source>
        <dbReference type="SAM" id="MobiDB-lite"/>
    </source>
</evidence>
<dbReference type="SMART" id="SM00220">
    <property type="entry name" value="S_TKc"/>
    <property type="match status" value="1"/>
</dbReference>
<evidence type="ECO:0000256" key="5">
    <source>
        <dbReference type="ARBA" id="ARBA00022777"/>
    </source>
</evidence>
<feature type="compositionally biased region" description="Low complexity" evidence="7">
    <location>
        <begin position="328"/>
        <end position="361"/>
    </location>
</feature>
<feature type="region of interest" description="Disordered" evidence="7">
    <location>
        <begin position="306"/>
        <end position="377"/>
    </location>
</feature>
<evidence type="ECO:0000313" key="9">
    <source>
        <dbReference type="EMBL" id="GFJ94015.1"/>
    </source>
</evidence>
<evidence type="ECO:0000313" key="10">
    <source>
        <dbReference type="Proteomes" id="UP000482960"/>
    </source>
</evidence>
<dbReference type="SMART" id="SM00458">
    <property type="entry name" value="RICIN"/>
    <property type="match status" value="1"/>
</dbReference>
<name>A0A6V8LMW8_9ACTN</name>
<dbReference type="SUPFAM" id="SSF56112">
    <property type="entry name" value="Protein kinase-like (PK-like)"/>
    <property type="match status" value="1"/>
</dbReference>
<keyword evidence="2" id="KW-0723">Serine/threonine-protein kinase</keyword>
<dbReference type="Gene3D" id="1.10.510.10">
    <property type="entry name" value="Transferase(Phosphotransferase) domain 1"/>
    <property type="match status" value="1"/>
</dbReference>
<feature type="compositionally biased region" description="Polar residues" evidence="7">
    <location>
        <begin position="362"/>
        <end position="371"/>
    </location>
</feature>
<dbReference type="Gene3D" id="2.80.10.50">
    <property type="match status" value="1"/>
</dbReference>
<keyword evidence="4" id="KW-0547">Nucleotide-binding</keyword>
<reference evidence="9 10" key="1">
    <citation type="submission" date="2020-03" db="EMBL/GenBank/DDBJ databases">
        <title>Whole genome shotgun sequence of Phytohabitans rumicis NBRC 108638.</title>
        <authorList>
            <person name="Komaki H."/>
            <person name="Tamura T."/>
        </authorList>
    </citation>
    <scope>NUCLEOTIDE SEQUENCE [LARGE SCALE GENOMIC DNA]</scope>
    <source>
        <strain evidence="9 10">NBRC 108638</strain>
    </source>
</reference>
<dbReference type="InterPro" id="IPR011009">
    <property type="entry name" value="Kinase-like_dom_sf"/>
</dbReference>
<feature type="domain" description="Protein kinase" evidence="8">
    <location>
        <begin position="1"/>
        <end position="249"/>
    </location>
</feature>
<dbReference type="PANTHER" id="PTHR43289:SF6">
    <property type="entry name" value="SERINE_THREONINE-PROTEIN KINASE NEKL-3"/>
    <property type="match status" value="1"/>
</dbReference>
<dbReference type="InterPro" id="IPR000772">
    <property type="entry name" value="Ricin_B_lectin"/>
</dbReference>
<dbReference type="InterPro" id="IPR008271">
    <property type="entry name" value="Ser/Thr_kinase_AS"/>
</dbReference>
<gene>
    <name evidence="9" type="ORF">Prum_076570</name>
</gene>
<dbReference type="PROSITE" id="PS50011">
    <property type="entry name" value="PROTEIN_KINASE_DOM"/>
    <property type="match status" value="1"/>
</dbReference>
<dbReference type="Pfam" id="PF00069">
    <property type="entry name" value="Pkinase"/>
    <property type="match status" value="1"/>
</dbReference>
<keyword evidence="3" id="KW-0808">Transferase</keyword>
<keyword evidence="6" id="KW-0067">ATP-binding</keyword>
<dbReference type="EC" id="2.7.11.1" evidence="1"/>
<accession>A0A6V8LMW8</accession>
<comment type="caution">
    <text evidence="9">The sequence shown here is derived from an EMBL/GenBank/DDBJ whole genome shotgun (WGS) entry which is preliminary data.</text>
</comment>
<dbReference type="Gene3D" id="3.30.200.20">
    <property type="entry name" value="Phosphorylase Kinase, domain 1"/>
    <property type="match status" value="1"/>
</dbReference>
<dbReference type="InterPro" id="IPR000719">
    <property type="entry name" value="Prot_kinase_dom"/>
</dbReference>
<dbReference type="GO" id="GO:0004674">
    <property type="term" value="F:protein serine/threonine kinase activity"/>
    <property type="evidence" value="ECO:0007669"/>
    <property type="project" value="UniProtKB-KW"/>
</dbReference>
<dbReference type="PANTHER" id="PTHR43289">
    <property type="entry name" value="MITOGEN-ACTIVATED PROTEIN KINASE KINASE KINASE 20-RELATED"/>
    <property type="match status" value="1"/>
</dbReference>
<keyword evidence="10" id="KW-1185">Reference proteome</keyword>
<evidence type="ECO:0000256" key="6">
    <source>
        <dbReference type="ARBA" id="ARBA00022840"/>
    </source>
</evidence>
<evidence type="ECO:0000256" key="2">
    <source>
        <dbReference type="ARBA" id="ARBA00022527"/>
    </source>
</evidence>
<dbReference type="EMBL" id="BLPG01000001">
    <property type="protein sequence ID" value="GFJ94015.1"/>
    <property type="molecule type" value="Genomic_DNA"/>
</dbReference>
<dbReference type="PROSITE" id="PS00108">
    <property type="entry name" value="PROTEIN_KINASE_ST"/>
    <property type="match status" value="1"/>
</dbReference>
<dbReference type="InterPro" id="IPR035992">
    <property type="entry name" value="Ricin_B-like_lectins"/>
</dbReference>
<proteinExistence type="predicted"/>
<dbReference type="CDD" id="cd14014">
    <property type="entry name" value="STKc_PknB_like"/>
    <property type="match status" value="1"/>
</dbReference>
<dbReference type="PROSITE" id="PS50231">
    <property type="entry name" value="RICIN_B_LECTIN"/>
    <property type="match status" value="1"/>
</dbReference>
<evidence type="ECO:0000256" key="3">
    <source>
        <dbReference type="ARBA" id="ARBA00022679"/>
    </source>
</evidence>
<dbReference type="Pfam" id="PF00652">
    <property type="entry name" value="Ricin_B_lectin"/>
    <property type="match status" value="1"/>
</dbReference>
<evidence type="ECO:0000256" key="4">
    <source>
        <dbReference type="ARBA" id="ARBA00022741"/>
    </source>
</evidence>